<evidence type="ECO:0000313" key="2">
    <source>
        <dbReference type="EMBL" id="MDM8199932.1"/>
    </source>
</evidence>
<organism evidence="2 3">
    <name type="scientific">Allofournierella massiliensis</name>
    <dbReference type="NCBI Taxonomy" id="1650663"/>
    <lineage>
        <taxon>Bacteria</taxon>
        <taxon>Bacillati</taxon>
        <taxon>Bacillota</taxon>
        <taxon>Clostridia</taxon>
        <taxon>Eubacteriales</taxon>
        <taxon>Oscillospiraceae</taxon>
        <taxon>Allofournierella</taxon>
    </lineage>
</organism>
<sequence>MFEWGVQNTKLWAAPRDACTKVQAWQPAKFFGGFCHLKGYGIASILLTSYNMKGENSSGGLKKEESDRAKRGKDNKKPLRNSCKVLKKRKEAGKTVSPRKKYDILIRDYSLFRCSTKKLIDKTDRERKLVL</sequence>
<dbReference type="EMBL" id="JAUDCL010000002">
    <property type="protein sequence ID" value="MDM8199932.1"/>
    <property type="molecule type" value="Genomic_DNA"/>
</dbReference>
<name>A0ABT7UM00_9FIRM</name>
<proteinExistence type="predicted"/>
<protein>
    <submittedName>
        <fullName evidence="2">Uncharacterized protein</fullName>
    </submittedName>
</protein>
<gene>
    <name evidence="2" type="ORF">QUW08_01245</name>
</gene>
<keyword evidence="3" id="KW-1185">Reference proteome</keyword>
<reference evidence="2 3" key="1">
    <citation type="submission" date="2023-06" db="EMBL/GenBank/DDBJ databases">
        <title>Identification and characterization of horizontal gene transfer across gut microbiota members of farm animals based on homology search.</title>
        <authorList>
            <person name="Schwarzerova J."/>
            <person name="Nykrynova M."/>
            <person name="Jureckova K."/>
            <person name="Cejkova D."/>
            <person name="Rychlik I."/>
        </authorList>
    </citation>
    <scope>NUCLEOTIDE SEQUENCE [LARGE SCALE GENOMIC DNA]</scope>
    <source>
        <strain evidence="2 3">ET340</strain>
    </source>
</reference>
<evidence type="ECO:0000256" key="1">
    <source>
        <dbReference type="SAM" id="MobiDB-lite"/>
    </source>
</evidence>
<evidence type="ECO:0000313" key="3">
    <source>
        <dbReference type="Proteomes" id="UP001529380"/>
    </source>
</evidence>
<comment type="caution">
    <text evidence="2">The sequence shown here is derived from an EMBL/GenBank/DDBJ whole genome shotgun (WGS) entry which is preliminary data.</text>
</comment>
<dbReference type="Proteomes" id="UP001529380">
    <property type="component" value="Unassembled WGS sequence"/>
</dbReference>
<accession>A0ABT7UM00</accession>
<feature type="region of interest" description="Disordered" evidence="1">
    <location>
        <begin position="55"/>
        <end position="84"/>
    </location>
</feature>